<evidence type="ECO:0000256" key="13">
    <source>
        <dbReference type="ARBA" id="ARBA00032719"/>
    </source>
</evidence>
<dbReference type="GO" id="GO:0045935">
    <property type="term" value="P:positive regulation of nucleobase-containing compound metabolic process"/>
    <property type="evidence" value="ECO:0007669"/>
    <property type="project" value="UniProtKB-ARBA"/>
</dbReference>
<keyword evidence="6" id="KW-0391">Immunity</keyword>
<evidence type="ECO:0000256" key="14">
    <source>
        <dbReference type="ARBA" id="ARBA00045871"/>
    </source>
</evidence>
<dbReference type="GO" id="GO:0070555">
    <property type="term" value="P:response to interleukin-1"/>
    <property type="evidence" value="ECO:0007669"/>
    <property type="project" value="TreeGrafter"/>
</dbReference>
<dbReference type="Pfam" id="PF18278">
    <property type="entry name" value="RANK_CRD_2"/>
    <property type="match status" value="1"/>
</dbReference>
<evidence type="ECO:0000256" key="6">
    <source>
        <dbReference type="ARBA" id="ARBA00022859"/>
    </source>
</evidence>
<feature type="chain" id="PRO_5029452739" description="Tumor necrosis factor receptor superfamily member 5" evidence="17">
    <location>
        <begin position="32"/>
        <end position="571"/>
    </location>
</feature>
<evidence type="ECO:0000256" key="12">
    <source>
        <dbReference type="ARBA" id="ARBA00031089"/>
    </source>
</evidence>
<keyword evidence="5" id="KW-0677">Repeat</keyword>
<evidence type="ECO:0000256" key="8">
    <source>
        <dbReference type="ARBA" id="ARBA00023136"/>
    </source>
</evidence>
<dbReference type="FunFam" id="2.10.50.10:FF:000041">
    <property type="entry name" value="Tumor necrosis factor receptor superfamily member 5"/>
    <property type="match status" value="1"/>
</dbReference>
<dbReference type="PROSITE" id="PS50050">
    <property type="entry name" value="TNFR_NGFR_2"/>
    <property type="match status" value="1"/>
</dbReference>
<comment type="caution">
    <text evidence="15">Lacks conserved residue(s) required for the propagation of feature annotation.</text>
</comment>
<comment type="function">
    <text evidence="14">Receptor for TNFSF5/CD40LG. Transduces TRAF6- and MAP3K8-mediated signals that activate ERK in macrophages and B cells, leading to induction of immunoglobulin secretion.</text>
</comment>
<feature type="disulfide bond" evidence="15">
    <location>
        <begin position="49"/>
        <end position="62"/>
    </location>
</feature>
<evidence type="ECO:0000256" key="9">
    <source>
        <dbReference type="ARBA" id="ARBA00023157"/>
    </source>
</evidence>
<dbReference type="GO" id="GO:0048535">
    <property type="term" value="P:lymph node development"/>
    <property type="evidence" value="ECO:0007669"/>
    <property type="project" value="TreeGrafter"/>
</dbReference>
<organism evidence="19 20">
    <name type="scientific">Sarcophilus harrisii</name>
    <name type="common">Tasmanian devil</name>
    <name type="synonym">Sarcophilus laniarius</name>
    <dbReference type="NCBI Taxonomy" id="9305"/>
    <lineage>
        <taxon>Eukaryota</taxon>
        <taxon>Metazoa</taxon>
        <taxon>Chordata</taxon>
        <taxon>Craniata</taxon>
        <taxon>Vertebrata</taxon>
        <taxon>Euteleostomi</taxon>
        <taxon>Mammalia</taxon>
        <taxon>Metatheria</taxon>
        <taxon>Dasyuromorphia</taxon>
        <taxon>Dasyuridae</taxon>
        <taxon>Sarcophilus</taxon>
    </lineage>
</organism>
<comment type="subcellular location">
    <subcellularLocation>
        <location evidence="1">Membrane</location>
        <topology evidence="1">Single-pass type I membrane protein</topology>
    </subcellularLocation>
</comment>
<dbReference type="GO" id="GO:0010557">
    <property type="term" value="P:positive regulation of macromolecule biosynthetic process"/>
    <property type="evidence" value="ECO:0007669"/>
    <property type="project" value="UniProtKB-ARBA"/>
</dbReference>
<dbReference type="GO" id="GO:0072674">
    <property type="term" value="P:multinuclear osteoclast differentiation"/>
    <property type="evidence" value="ECO:0007669"/>
    <property type="project" value="TreeGrafter"/>
</dbReference>
<keyword evidence="20" id="KW-1185">Reference proteome</keyword>
<evidence type="ECO:0000256" key="15">
    <source>
        <dbReference type="PROSITE-ProRule" id="PRU00206"/>
    </source>
</evidence>
<dbReference type="GO" id="GO:0045780">
    <property type="term" value="P:positive regulation of bone resorption"/>
    <property type="evidence" value="ECO:0007669"/>
    <property type="project" value="TreeGrafter"/>
</dbReference>
<dbReference type="PROSITE" id="PS00652">
    <property type="entry name" value="TNFR_NGFR_1"/>
    <property type="match status" value="1"/>
</dbReference>
<dbReference type="GO" id="GO:0006874">
    <property type="term" value="P:intracellular calcium ion homeostasis"/>
    <property type="evidence" value="ECO:0007669"/>
    <property type="project" value="UniProtKB-ARBA"/>
</dbReference>
<name>A0A7N4NQN4_SARHA</name>
<reference evidence="19" key="3">
    <citation type="submission" date="2025-09" db="UniProtKB">
        <authorList>
            <consortium name="Ensembl"/>
        </authorList>
    </citation>
    <scope>IDENTIFICATION</scope>
</reference>
<dbReference type="SMART" id="SM00208">
    <property type="entry name" value="TNFR"/>
    <property type="match status" value="2"/>
</dbReference>
<feature type="disulfide bond" evidence="15">
    <location>
        <begin position="52"/>
        <end position="70"/>
    </location>
</feature>
<dbReference type="GO" id="GO:0023035">
    <property type="term" value="P:CD40 signaling pathway"/>
    <property type="evidence" value="ECO:0007669"/>
    <property type="project" value="UniProtKB-ARBA"/>
</dbReference>
<evidence type="ECO:0000256" key="10">
    <source>
        <dbReference type="ARBA" id="ARBA00023170"/>
    </source>
</evidence>
<dbReference type="GO" id="GO:0005031">
    <property type="term" value="F:tumor necrosis factor receptor activity"/>
    <property type="evidence" value="ECO:0007669"/>
    <property type="project" value="TreeGrafter"/>
</dbReference>
<proteinExistence type="predicted"/>
<feature type="domain" description="TNFR-Cys" evidence="18">
    <location>
        <begin position="35"/>
        <end position="70"/>
    </location>
</feature>
<feature type="signal peptide" evidence="17">
    <location>
        <begin position="1"/>
        <end position="31"/>
    </location>
</feature>
<dbReference type="SUPFAM" id="SSF57586">
    <property type="entry name" value="TNF receptor-like"/>
    <property type="match status" value="1"/>
</dbReference>
<evidence type="ECO:0000256" key="4">
    <source>
        <dbReference type="ARBA" id="ARBA00022729"/>
    </source>
</evidence>
<dbReference type="Ensembl" id="ENSSHAT00000046981.1">
    <property type="protein sequence ID" value="ENSSHAP00000026719.1"/>
    <property type="gene ID" value="ENSSHAG00000031371.1"/>
</dbReference>
<dbReference type="InParanoid" id="A0A7N4NQN4"/>
<keyword evidence="11" id="KW-0325">Glycoprotein</keyword>
<dbReference type="GO" id="GO:0060749">
    <property type="term" value="P:mammary gland alveolus development"/>
    <property type="evidence" value="ECO:0007669"/>
    <property type="project" value="TreeGrafter"/>
</dbReference>
<dbReference type="AlphaFoldDB" id="A0A7N4NQN4"/>
<reference evidence="19 20" key="1">
    <citation type="journal article" date="2011" name="Proc. Natl. Acad. Sci. U.S.A.">
        <title>Genetic diversity and population structure of the endangered marsupial Sarcophilus harrisii (Tasmanian devil).</title>
        <authorList>
            <person name="Miller W."/>
            <person name="Hayes V.M."/>
            <person name="Ratan A."/>
            <person name="Petersen D.C."/>
            <person name="Wittekindt N.E."/>
            <person name="Miller J."/>
            <person name="Walenz B."/>
            <person name="Knight J."/>
            <person name="Qi J."/>
            <person name="Zhao F."/>
            <person name="Wang Q."/>
            <person name="Bedoya-Reina O.C."/>
            <person name="Katiyar N."/>
            <person name="Tomsho L.P."/>
            <person name="Kasson L.M."/>
            <person name="Hardie R.A."/>
            <person name="Woodbridge P."/>
            <person name="Tindall E.A."/>
            <person name="Bertelsen M.F."/>
            <person name="Dixon D."/>
            <person name="Pyecroft S."/>
            <person name="Helgen K.M."/>
            <person name="Lesk A.M."/>
            <person name="Pringle T.H."/>
            <person name="Patterson N."/>
            <person name="Zhang Y."/>
            <person name="Kreiss A."/>
            <person name="Woods G.M."/>
            <person name="Jones M.E."/>
            <person name="Schuster S.C."/>
        </authorList>
    </citation>
    <scope>NUCLEOTIDE SEQUENCE [LARGE SCALE GENOMIC DNA]</scope>
</reference>
<dbReference type="GO" id="GO:0001503">
    <property type="term" value="P:ossification"/>
    <property type="evidence" value="ECO:0007669"/>
    <property type="project" value="TreeGrafter"/>
</dbReference>
<keyword evidence="4 17" id="KW-0732">Signal</keyword>
<gene>
    <name evidence="19" type="primary">TNFRSF11A</name>
</gene>
<feature type="compositionally biased region" description="Basic and acidic residues" evidence="16">
    <location>
        <begin position="535"/>
        <end position="548"/>
    </location>
</feature>
<dbReference type="GO" id="GO:0019955">
    <property type="term" value="F:cytokine binding"/>
    <property type="evidence" value="ECO:0007669"/>
    <property type="project" value="TreeGrafter"/>
</dbReference>
<dbReference type="GeneTree" id="ENSGT00940000161211"/>
<keyword evidence="9 15" id="KW-1015">Disulfide bond</keyword>
<evidence type="ECO:0000256" key="3">
    <source>
        <dbReference type="ARBA" id="ARBA00022692"/>
    </source>
</evidence>
<evidence type="ECO:0000313" key="20">
    <source>
        <dbReference type="Proteomes" id="UP000007648"/>
    </source>
</evidence>
<dbReference type="GO" id="GO:0010468">
    <property type="term" value="P:regulation of gene expression"/>
    <property type="evidence" value="ECO:0007669"/>
    <property type="project" value="UniProtKB-ARBA"/>
</dbReference>
<evidence type="ECO:0000256" key="16">
    <source>
        <dbReference type="SAM" id="MobiDB-lite"/>
    </source>
</evidence>
<dbReference type="Proteomes" id="UP000007648">
    <property type="component" value="Unassembled WGS sequence"/>
</dbReference>
<dbReference type="PANTHER" id="PTHR47134:SF1">
    <property type="entry name" value="TUMOR NECROSIS FACTOR RECEPTOR SUPERFAMILY MEMBER 11A"/>
    <property type="match status" value="1"/>
</dbReference>
<dbReference type="InterPro" id="IPR053075">
    <property type="entry name" value="TNFRSF11A"/>
</dbReference>
<dbReference type="GO" id="GO:0009897">
    <property type="term" value="C:external side of plasma membrane"/>
    <property type="evidence" value="ECO:0007669"/>
    <property type="project" value="TreeGrafter"/>
</dbReference>
<keyword evidence="3" id="KW-0812">Transmembrane</keyword>
<dbReference type="GO" id="GO:0006952">
    <property type="term" value="P:defense response"/>
    <property type="evidence" value="ECO:0007669"/>
    <property type="project" value="UniProtKB-ARBA"/>
</dbReference>
<feature type="region of interest" description="Disordered" evidence="16">
    <location>
        <begin position="399"/>
        <end position="436"/>
    </location>
</feature>
<dbReference type="InterPro" id="IPR001368">
    <property type="entry name" value="TNFR/NGFR_Cys_rich_reg"/>
</dbReference>
<keyword evidence="7" id="KW-1133">Transmembrane helix</keyword>
<dbReference type="FunCoup" id="A0A7N4NQN4">
    <property type="interactions" value="465"/>
</dbReference>
<evidence type="ECO:0000256" key="5">
    <source>
        <dbReference type="ARBA" id="ARBA00022737"/>
    </source>
</evidence>
<evidence type="ECO:0000256" key="2">
    <source>
        <dbReference type="ARBA" id="ARBA00015766"/>
    </source>
</evidence>
<accession>A0A7N4NQN4</accession>
<sequence length="571" mass="63293">MARSCWRRPLHRLLQLLGLCVLLSPLQLTFQISPRCNSEKHYEHFGRCCTKCDPGKYMSAKCTATSESICLPCGPDEYLHTWNEEDKCLLHKVCDRGKGLKVVHPGNQTFPRQCACIPGYHWSEDFEICQRNGKCDPGFEAENPSDLWLWINDRCSILRRNKESSGDNFINTHMSTNSASQAYEDTLLLTKEEKILSEDSCYPQGHTCGEADPCKVEDIAMLSLVNETEEDNFRQIPTEDEYVDRAPHGSDCLLLLSRPGSKPASPFSEPLEIGENDSLSQCFTGTDSTMDSESSYCTKSSYRTDSIHISSDPYLQKSFHYNDSNLVKEVESSDRNHWAANFDFTNGSGGCKEPLRKYTEASEKKHDHIISSFENGPFPQCTCSLDLPPESQNILTSDAEGEDLSLDGTEVKFPSTKRGSSGSGGTSSDSPLASGNVTGNSNSTFISSGQVMNFKGDIIVVYVSQNSQEGPTIPGTAGENVGSPVQEENLNRCDTFAGNDLNFKEKCAEGSLGSFSEGKVQNCLRDHTRRSGPRIQEETHHGPDRESDQNTASQPVQEEGRPKSRSLKAWQ</sequence>
<reference evidence="19" key="2">
    <citation type="submission" date="2025-08" db="UniProtKB">
        <authorList>
            <consortium name="Ensembl"/>
        </authorList>
    </citation>
    <scope>IDENTIFICATION</scope>
</reference>
<feature type="repeat" description="TNFR-Cys" evidence="15">
    <location>
        <begin position="35"/>
        <end position="70"/>
    </location>
</feature>
<dbReference type="InterPro" id="IPR041648">
    <property type="entry name" value="RANK_CRD_2"/>
</dbReference>
<protein>
    <recommendedName>
        <fullName evidence="2">Tumor necrosis factor receptor superfamily member 5</fullName>
    </recommendedName>
    <alternativeName>
        <fullName evidence="12">B-cell surface antigen CD40</fullName>
    </alternativeName>
    <alternativeName>
        <fullName evidence="13">CD40L receptor</fullName>
    </alternativeName>
</protein>
<evidence type="ECO:0000256" key="11">
    <source>
        <dbReference type="ARBA" id="ARBA00023180"/>
    </source>
</evidence>
<evidence type="ECO:0000313" key="19">
    <source>
        <dbReference type="Ensembl" id="ENSSHAP00000026719.1"/>
    </source>
</evidence>
<dbReference type="Gene3D" id="2.10.50.10">
    <property type="entry name" value="Tumor Necrosis Factor Receptor, subunit A, domain 2"/>
    <property type="match status" value="1"/>
</dbReference>
<evidence type="ECO:0000259" key="18">
    <source>
        <dbReference type="PROSITE" id="PS50050"/>
    </source>
</evidence>
<keyword evidence="10" id="KW-0675">Receptor</keyword>
<keyword evidence="8" id="KW-0472">Membrane</keyword>
<dbReference type="PANTHER" id="PTHR47134">
    <property type="entry name" value="TUMOR NECROSIS FACTOR RECEPTOR SUPERFAMILY MEMBER 11A"/>
    <property type="match status" value="1"/>
</dbReference>
<evidence type="ECO:0000256" key="1">
    <source>
        <dbReference type="ARBA" id="ARBA00004479"/>
    </source>
</evidence>
<evidence type="ECO:0000256" key="7">
    <source>
        <dbReference type="ARBA" id="ARBA00022989"/>
    </source>
</evidence>
<dbReference type="GO" id="GO:0051094">
    <property type="term" value="P:positive regulation of developmental process"/>
    <property type="evidence" value="ECO:0007669"/>
    <property type="project" value="UniProtKB-ARBA"/>
</dbReference>
<evidence type="ECO:0000256" key="17">
    <source>
        <dbReference type="SAM" id="SignalP"/>
    </source>
</evidence>
<feature type="region of interest" description="Disordered" evidence="16">
    <location>
        <begin position="523"/>
        <end position="571"/>
    </location>
</feature>